<evidence type="ECO:0000313" key="3">
    <source>
        <dbReference type="EMBL" id="KAF9876505.1"/>
    </source>
</evidence>
<comment type="caution">
    <text evidence="3">The sequence shown here is derived from an EMBL/GenBank/DDBJ whole genome shotgun (WGS) entry which is preliminary data.</text>
</comment>
<dbReference type="GeneID" id="62161704"/>
<accession>A0A9P6ID68</accession>
<dbReference type="EMBL" id="JAATWM020000017">
    <property type="protein sequence ID" value="KAF9876505.1"/>
    <property type="molecule type" value="Genomic_DNA"/>
</dbReference>
<protein>
    <submittedName>
        <fullName evidence="3">Uncharacterized protein</fullName>
    </submittedName>
</protein>
<feature type="region of interest" description="Disordered" evidence="1">
    <location>
        <begin position="57"/>
        <end position="84"/>
    </location>
</feature>
<reference evidence="3" key="2">
    <citation type="submission" date="2020-11" db="EMBL/GenBank/DDBJ databases">
        <title>Whole genome sequencing of Colletotrichum sp.</title>
        <authorList>
            <person name="Li H."/>
        </authorList>
    </citation>
    <scope>NUCLEOTIDE SEQUENCE</scope>
    <source>
        <strain evidence="3">CkLH20</strain>
    </source>
</reference>
<dbReference type="RefSeq" id="XP_038745966.1">
    <property type="nucleotide sequence ID" value="XM_038888630.1"/>
</dbReference>
<keyword evidence="4" id="KW-1185">Reference proteome</keyword>
<feature type="compositionally biased region" description="Polar residues" evidence="1">
    <location>
        <begin position="61"/>
        <end position="70"/>
    </location>
</feature>
<dbReference type="AlphaFoldDB" id="A0A9P6ID68"/>
<name>A0A9P6ID68_9PEZI</name>
<evidence type="ECO:0000256" key="2">
    <source>
        <dbReference type="SAM" id="SignalP"/>
    </source>
</evidence>
<reference evidence="3" key="1">
    <citation type="submission" date="2020-03" db="EMBL/GenBank/DDBJ databases">
        <authorList>
            <person name="He L."/>
        </authorList>
    </citation>
    <scope>NUCLEOTIDE SEQUENCE</scope>
    <source>
        <strain evidence="3">CkLH20</strain>
    </source>
</reference>
<sequence length="162" mass="17807">MQPVTYLGMLFFISASALAAPHHHHNHLQRHRDRVATHAHIKHDHAMLAKRAEQIRVDSSKAAQAETQDWSAEKQPRQSPSEEGPIVTLWEQTTGPKTAAAGAEEVVIRSSEPMAVRGEAYGRSKVAAHGDVGLEHAVEGLDSRHMNAATRLLLAHAARKHH</sequence>
<gene>
    <name evidence="3" type="ORF">CkaCkLH20_05913</name>
</gene>
<dbReference type="OrthoDB" id="4817823at2759"/>
<proteinExistence type="predicted"/>
<evidence type="ECO:0000313" key="4">
    <source>
        <dbReference type="Proteomes" id="UP000781932"/>
    </source>
</evidence>
<feature type="chain" id="PRO_5040281596" evidence="2">
    <location>
        <begin position="20"/>
        <end position="162"/>
    </location>
</feature>
<keyword evidence="2" id="KW-0732">Signal</keyword>
<dbReference type="Proteomes" id="UP000781932">
    <property type="component" value="Unassembled WGS sequence"/>
</dbReference>
<evidence type="ECO:0000256" key="1">
    <source>
        <dbReference type="SAM" id="MobiDB-lite"/>
    </source>
</evidence>
<feature type="signal peptide" evidence="2">
    <location>
        <begin position="1"/>
        <end position="19"/>
    </location>
</feature>
<organism evidence="3 4">
    <name type="scientific">Colletotrichum karsti</name>
    <dbReference type="NCBI Taxonomy" id="1095194"/>
    <lineage>
        <taxon>Eukaryota</taxon>
        <taxon>Fungi</taxon>
        <taxon>Dikarya</taxon>
        <taxon>Ascomycota</taxon>
        <taxon>Pezizomycotina</taxon>
        <taxon>Sordariomycetes</taxon>
        <taxon>Hypocreomycetidae</taxon>
        <taxon>Glomerellales</taxon>
        <taxon>Glomerellaceae</taxon>
        <taxon>Colletotrichum</taxon>
        <taxon>Colletotrichum boninense species complex</taxon>
    </lineage>
</organism>